<dbReference type="CDD" id="cd14498">
    <property type="entry name" value="DSP"/>
    <property type="match status" value="1"/>
</dbReference>
<dbReference type="Proteomes" id="UP001224775">
    <property type="component" value="Unassembled WGS sequence"/>
</dbReference>
<name>A0AAD8XXZ4_9STRA</name>
<dbReference type="EC" id="3.1.3.48" evidence="3"/>
<dbReference type="InterPro" id="IPR020422">
    <property type="entry name" value="TYR_PHOSPHATASE_DUAL_dom"/>
</dbReference>
<dbReference type="InterPro" id="IPR029021">
    <property type="entry name" value="Prot-tyrosine_phosphatase-like"/>
</dbReference>
<evidence type="ECO:0000313" key="3">
    <source>
        <dbReference type="EMBL" id="KAK1735532.1"/>
    </source>
</evidence>
<organism evidence="3 4">
    <name type="scientific">Skeletonema marinoi</name>
    <dbReference type="NCBI Taxonomy" id="267567"/>
    <lineage>
        <taxon>Eukaryota</taxon>
        <taxon>Sar</taxon>
        <taxon>Stramenopiles</taxon>
        <taxon>Ochrophyta</taxon>
        <taxon>Bacillariophyta</taxon>
        <taxon>Coscinodiscophyceae</taxon>
        <taxon>Thalassiosirophycidae</taxon>
        <taxon>Thalassiosirales</taxon>
        <taxon>Skeletonemataceae</taxon>
        <taxon>Skeletonema</taxon>
        <taxon>Skeletonema marinoi-dohrnii complex</taxon>
    </lineage>
</organism>
<dbReference type="PANTHER" id="PTHR10159:SF519">
    <property type="entry name" value="DUAL SPECIFICITY PROTEIN PHOSPHATASE MPK3"/>
    <property type="match status" value="1"/>
</dbReference>
<dbReference type="SUPFAM" id="SSF52799">
    <property type="entry name" value="(Phosphotyrosine protein) phosphatases II"/>
    <property type="match status" value="1"/>
</dbReference>
<dbReference type="GO" id="GO:0043409">
    <property type="term" value="P:negative regulation of MAPK cascade"/>
    <property type="evidence" value="ECO:0007669"/>
    <property type="project" value="TreeGrafter"/>
</dbReference>
<gene>
    <name evidence="3" type="ORF">QTG54_013695</name>
</gene>
<dbReference type="GO" id="GO:0008330">
    <property type="term" value="F:protein tyrosine/threonine phosphatase activity"/>
    <property type="evidence" value="ECO:0007669"/>
    <property type="project" value="TreeGrafter"/>
</dbReference>
<dbReference type="AlphaFoldDB" id="A0AAD8XXZ4"/>
<evidence type="ECO:0000256" key="1">
    <source>
        <dbReference type="ARBA" id="ARBA00022912"/>
    </source>
</evidence>
<keyword evidence="3" id="KW-0378">Hydrolase</keyword>
<dbReference type="EMBL" id="JATAAI010000033">
    <property type="protein sequence ID" value="KAK1735532.1"/>
    <property type="molecule type" value="Genomic_DNA"/>
</dbReference>
<reference evidence="3" key="1">
    <citation type="submission" date="2023-06" db="EMBL/GenBank/DDBJ databases">
        <title>Survivors Of The Sea: Transcriptome response of Skeletonema marinoi to long-term dormancy.</title>
        <authorList>
            <person name="Pinder M.I.M."/>
            <person name="Kourtchenko O."/>
            <person name="Robertson E.K."/>
            <person name="Larsson T."/>
            <person name="Maumus F."/>
            <person name="Osuna-Cruz C.M."/>
            <person name="Vancaester E."/>
            <person name="Stenow R."/>
            <person name="Vandepoele K."/>
            <person name="Ploug H."/>
            <person name="Bruchert V."/>
            <person name="Godhe A."/>
            <person name="Topel M."/>
        </authorList>
    </citation>
    <scope>NUCLEOTIDE SEQUENCE</scope>
    <source>
        <strain evidence="3">R05AC</strain>
    </source>
</reference>
<dbReference type="Gene3D" id="3.90.190.10">
    <property type="entry name" value="Protein tyrosine phosphatase superfamily"/>
    <property type="match status" value="1"/>
</dbReference>
<dbReference type="GO" id="GO:0005737">
    <property type="term" value="C:cytoplasm"/>
    <property type="evidence" value="ECO:0007669"/>
    <property type="project" value="TreeGrafter"/>
</dbReference>
<feature type="domain" description="Tyrosine-protein phosphatase" evidence="2">
    <location>
        <begin position="46"/>
        <end position="235"/>
    </location>
</feature>
<evidence type="ECO:0000313" key="4">
    <source>
        <dbReference type="Proteomes" id="UP001224775"/>
    </source>
</evidence>
<dbReference type="SMART" id="SM00195">
    <property type="entry name" value="DSPc"/>
    <property type="match status" value="1"/>
</dbReference>
<keyword evidence="4" id="KW-1185">Reference proteome</keyword>
<accession>A0AAD8XXZ4</accession>
<dbReference type="PANTHER" id="PTHR10159">
    <property type="entry name" value="DUAL SPECIFICITY PROTEIN PHOSPHATASE"/>
    <property type="match status" value="1"/>
</dbReference>
<evidence type="ECO:0000259" key="2">
    <source>
        <dbReference type="SMART" id="SM00195"/>
    </source>
</evidence>
<proteinExistence type="predicted"/>
<dbReference type="GO" id="GO:0017017">
    <property type="term" value="F:MAP kinase tyrosine/serine/threonine phosphatase activity"/>
    <property type="evidence" value="ECO:0007669"/>
    <property type="project" value="TreeGrafter"/>
</dbReference>
<sequence>MSQFNEQQLESRIDLIRKHVARPIPKQPWDDNTPALIPFHEPADPDASRGVGGIIIGSARHASNLPLLQSMNVAAVLNCASGGIARLPVDELKDCGIRYAFTNCRRDSYDYPILHEKKKIANGGDNIEESYICSQHLEVASELFCDIRCQNNNYANEQRAGKKDATAETATTKNHPCNILFFCVAGQNRSAALAVATMIMHGKPLEECLKHCADKRPFVLENIGFQRQIVELESILHNLKTKGAAIRNQFQSHWTLYEQANKSLKALQQAKKIRIAEDENGLATKLTAITDRPISTHLLRSKSEYDVLAGTKVEIELLIPGLFTMEVRIPRECTIPELKRCLIQHANDNLLSRDVLPCKVAKAWVVMAMFGYDDMYDIPLEVEAVELKVQLKRIKSMFGLTTRIINGLPHVVWNEKCRFALVIFSVVRLPTEISSKMSSDSLKAMDDDEEEEDPALSVDQVPWTFCHEERSGAPSTLLENTLRSTHLRAWDFVTGEALASSVPTVFSFAEDPRDKRAFMMMSKSANTLQQFCFGGEGDILGMGENAIVHRVQLSHTTFDGAHRDENWTRVNIGLETSRRMSIQSDAVSDSIAKKDTTEEWDAAVKRPFSLAKMLAFLQNSSEAGLAKRLRLANLLNSDKRVLYFYGLGLGLSTNAYNQNEYKFELMLLSKYEEEFSTYTMREFMEEYVAIPSSVEVDEKRRAIQKLQSGFTITSVKVFLVSLLNAFRDLTLMGVQAFDFNHLNNVLVSRDYRQVRLIDIDGNSQGSIDYPAIDFSNGSSLSPRPTPPQRPCLDVDLNILLPSVIEQLMLGKGRGKGFVTNKRSEIWRAKEEDGKEMLRTLLIDNFYSTFNKNGLDDEAKGKVQQHVKKLAEWFYALLKKQPPWNNWTHDIYDAMRCIDHLPIS</sequence>
<keyword evidence="1" id="KW-0904">Protein phosphatase</keyword>
<dbReference type="GO" id="GO:0033550">
    <property type="term" value="F:MAP kinase tyrosine phosphatase activity"/>
    <property type="evidence" value="ECO:0007669"/>
    <property type="project" value="TreeGrafter"/>
</dbReference>
<comment type="caution">
    <text evidence="3">The sequence shown here is derived from an EMBL/GenBank/DDBJ whole genome shotgun (WGS) entry which is preliminary data.</text>
</comment>
<protein>
    <submittedName>
        <fullName evidence="3">Dual specificity protein phosphatase</fullName>
        <ecNumber evidence="3">3.1.3.48</ecNumber>
    </submittedName>
</protein>